<dbReference type="Proteomes" id="UP000238634">
    <property type="component" value="Unassembled WGS sequence"/>
</dbReference>
<evidence type="ECO:0000313" key="3">
    <source>
        <dbReference type="Proteomes" id="UP000238634"/>
    </source>
</evidence>
<reference evidence="2 3" key="1">
    <citation type="submission" date="2018-02" db="EMBL/GenBank/DDBJ databases">
        <authorList>
            <person name="Cohen D.B."/>
            <person name="Kent A.D."/>
        </authorList>
    </citation>
    <scope>NUCLEOTIDE SEQUENCE [LARGE SCALE GENOMIC DNA]</scope>
    <source>
        <strain evidence="2 3">ULC007</strain>
    </source>
</reference>
<comment type="caution">
    <text evidence="2">The sequence shown here is derived from an EMBL/GenBank/DDBJ whole genome shotgun (WGS) entry which is preliminary data.</text>
</comment>
<dbReference type="EMBL" id="PVWG01000039">
    <property type="protein sequence ID" value="PSB16626.1"/>
    <property type="molecule type" value="Genomic_DNA"/>
</dbReference>
<gene>
    <name evidence="2" type="ORF">C7B65_21110</name>
</gene>
<proteinExistence type="predicted"/>
<dbReference type="InterPro" id="IPR048769">
    <property type="entry name" value="HepT-like_dom"/>
</dbReference>
<protein>
    <recommendedName>
        <fullName evidence="1">HepT-like domain-containing protein</fullName>
    </recommendedName>
</protein>
<dbReference type="AlphaFoldDB" id="A0A2T1D844"/>
<dbReference type="RefSeq" id="WP_073074614.1">
    <property type="nucleotide sequence ID" value="NZ_MPPI01000041.1"/>
</dbReference>
<dbReference type="STRING" id="1920490.GCA_001895925_02408"/>
<evidence type="ECO:0000313" key="2">
    <source>
        <dbReference type="EMBL" id="PSB16626.1"/>
    </source>
</evidence>
<sequence length="159" mass="18371">MSIPGTILAARIRTELVDIEQVVTRTQHLLAKAQQQNDEDYLDGVALNLHGFYAGAERLFEEIAREIDGSIPSRADWHRALLIQMASEILERRPAVIDRDTRNCLDIYRGFRHVVRNIYTFNLEPGRLRELVNALPHCYASLARDLHRFCDFLEQVDVE</sequence>
<reference evidence="2 3" key="2">
    <citation type="submission" date="2018-03" db="EMBL/GenBank/DDBJ databases">
        <title>The ancient ancestry and fast evolution of plastids.</title>
        <authorList>
            <person name="Moore K.R."/>
            <person name="Magnabosco C."/>
            <person name="Momper L."/>
            <person name="Gold D.A."/>
            <person name="Bosak T."/>
            <person name="Fournier G.P."/>
        </authorList>
    </citation>
    <scope>NUCLEOTIDE SEQUENCE [LARGE SCALE GENOMIC DNA]</scope>
    <source>
        <strain evidence="2 3">ULC007</strain>
    </source>
</reference>
<evidence type="ECO:0000259" key="1">
    <source>
        <dbReference type="Pfam" id="PF20797"/>
    </source>
</evidence>
<name>A0A2T1D844_9CYAN</name>
<dbReference type="OrthoDB" id="9792853at2"/>
<accession>A0A2T1D844</accession>
<feature type="domain" description="HepT-like" evidence="1">
    <location>
        <begin position="45"/>
        <end position="152"/>
    </location>
</feature>
<dbReference type="Pfam" id="PF20797">
    <property type="entry name" value="HepT-like_2"/>
    <property type="match status" value="1"/>
</dbReference>
<organism evidence="2 3">
    <name type="scientific">Phormidesmis priestleyi ULC007</name>
    <dbReference type="NCBI Taxonomy" id="1920490"/>
    <lineage>
        <taxon>Bacteria</taxon>
        <taxon>Bacillati</taxon>
        <taxon>Cyanobacteriota</taxon>
        <taxon>Cyanophyceae</taxon>
        <taxon>Leptolyngbyales</taxon>
        <taxon>Leptolyngbyaceae</taxon>
        <taxon>Phormidesmis</taxon>
    </lineage>
</organism>
<keyword evidence="3" id="KW-1185">Reference proteome</keyword>